<evidence type="ECO:0000256" key="2">
    <source>
        <dbReference type="PIRSR" id="PIRSR015753-2"/>
    </source>
</evidence>
<dbReference type="CDD" id="cd03190">
    <property type="entry name" value="GST_C_Omega_like"/>
    <property type="match status" value="1"/>
</dbReference>
<dbReference type="SFLD" id="SFLDS00019">
    <property type="entry name" value="Glutathione_Transferase_(cytos"/>
    <property type="match status" value="1"/>
</dbReference>
<dbReference type="InterPro" id="IPR036249">
    <property type="entry name" value="Thioredoxin-like_sf"/>
</dbReference>
<dbReference type="PANTHER" id="PTHR32419">
    <property type="entry name" value="GLUTATHIONYL-HYDROQUINONE REDUCTASE"/>
    <property type="match status" value="1"/>
</dbReference>
<dbReference type="InterPro" id="IPR010987">
    <property type="entry name" value="Glutathione-S-Trfase_C-like"/>
</dbReference>
<evidence type="ECO:0000256" key="1">
    <source>
        <dbReference type="PIRSR" id="PIRSR015753-1"/>
    </source>
</evidence>
<dbReference type="EMBL" id="JXXE01000248">
    <property type="protein sequence ID" value="KIZ42592.1"/>
    <property type="molecule type" value="Genomic_DNA"/>
</dbReference>
<dbReference type="RefSeq" id="WP_044410985.1">
    <property type="nucleotide sequence ID" value="NZ_JXXE01000248.1"/>
</dbReference>
<dbReference type="SFLD" id="SFLDG01148">
    <property type="entry name" value="Xi_(cytGST)"/>
    <property type="match status" value="1"/>
</dbReference>
<dbReference type="SUPFAM" id="SSF47616">
    <property type="entry name" value="GST C-terminal domain-like"/>
    <property type="match status" value="1"/>
</dbReference>
<feature type="site" description="Lowers pKa of active site Cys" evidence="3">
    <location>
        <position position="283"/>
    </location>
</feature>
<evidence type="ECO:0000259" key="4">
    <source>
        <dbReference type="PROSITE" id="PS50405"/>
    </source>
</evidence>
<feature type="active site" description="Nucleophile" evidence="1">
    <location>
        <position position="55"/>
    </location>
</feature>
<proteinExistence type="predicted"/>
<accession>A0A0D7ET19</accession>
<dbReference type="SUPFAM" id="SSF52833">
    <property type="entry name" value="Thioredoxin-like"/>
    <property type="match status" value="1"/>
</dbReference>
<reference evidence="5 6" key="1">
    <citation type="submission" date="2014-11" db="EMBL/GenBank/DDBJ databases">
        <title>Genomics and ecophysiology of heterotrophic nitrogen fixing bacteria isolated from estuarine surface water.</title>
        <authorList>
            <person name="Bentzon-Tilia M."/>
            <person name="Severin I."/>
            <person name="Hansen L.H."/>
            <person name="Riemann L."/>
        </authorList>
    </citation>
    <scope>NUCLEOTIDE SEQUENCE [LARGE SCALE GENOMIC DNA]</scope>
    <source>
        <strain evidence="5 6">BAL398</strain>
    </source>
</reference>
<dbReference type="PATRIC" id="fig|1076.23.peg.2602"/>
<dbReference type="PANTHER" id="PTHR32419:SF6">
    <property type="entry name" value="GLUTATHIONE S-TRANSFERASE OMEGA-LIKE 1-RELATED"/>
    <property type="match status" value="1"/>
</dbReference>
<dbReference type="PIRSF" id="PIRSF015753">
    <property type="entry name" value="GST"/>
    <property type="match status" value="1"/>
</dbReference>
<dbReference type="Gene3D" id="3.40.30.10">
    <property type="entry name" value="Glutaredoxin"/>
    <property type="match status" value="1"/>
</dbReference>
<dbReference type="GO" id="GO:0004364">
    <property type="term" value="F:glutathione transferase activity"/>
    <property type="evidence" value="ECO:0007669"/>
    <property type="project" value="InterPro"/>
</dbReference>
<feature type="binding site" evidence="2">
    <location>
        <position position="88"/>
    </location>
    <ligand>
        <name>glutathione</name>
        <dbReference type="ChEBI" id="CHEBI:57925"/>
    </ligand>
</feature>
<evidence type="ECO:0000256" key="3">
    <source>
        <dbReference type="PIRSR" id="PIRSR015753-3"/>
    </source>
</evidence>
<dbReference type="InterPro" id="IPR040079">
    <property type="entry name" value="Glutathione_S-Trfase"/>
</dbReference>
<dbReference type="Proteomes" id="UP000032515">
    <property type="component" value="Unassembled WGS sequence"/>
</dbReference>
<protein>
    <submittedName>
        <fullName evidence="5">Glutathionyl-hydroquinone reductase YqjG</fullName>
    </submittedName>
</protein>
<evidence type="ECO:0000313" key="5">
    <source>
        <dbReference type="EMBL" id="KIZ42592.1"/>
    </source>
</evidence>
<dbReference type="SFLD" id="SFLDG01206">
    <property type="entry name" value="Xi.1"/>
    <property type="match status" value="1"/>
</dbReference>
<dbReference type="Gene3D" id="1.20.1050.10">
    <property type="match status" value="1"/>
</dbReference>
<dbReference type="InterPro" id="IPR047047">
    <property type="entry name" value="GST_Omega-like_C"/>
</dbReference>
<dbReference type="OrthoDB" id="9769158at2"/>
<dbReference type="InterPro" id="IPR016639">
    <property type="entry name" value="GST_Omega/GSH"/>
</dbReference>
<dbReference type="AlphaFoldDB" id="A0A0D7ET19"/>
<dbReference type="PROSITE" id="PS50405">
    <property type="entry name" value="GST_CTER"/>
    <property type="match status" value="1"/>
</dbReference>
<feature type="domain" description="GST C-terminal" evidence="4">
    <location>
        <begin position="148"/>
        <end position="283"/>
    </location>
</feature>
<dbReference type="Pfam" id="PF13409">
    <property type="entry name" value="GST_N_2"/>
    <property type="match status" value="1"/>
</dbReference>
<dbReference type="InterPro" id="IPR004045">
    <property type="entry name" value="Glutathione_S-Trfase_N"/>
</dbReference>
<sequence>MGALIDGRWTTDRDEIENGTYQRKPTSFRHQISNEPGAKYPAEPGRYHLYVSLACPWACRTLMVRKLKKLEDVISVTIVHPDMMENGWTFGDTPEPINGFRFLHEVYVAALPSYSGHVTVPVLWDRKTGTIVNNESAEIIRMMNSAFDSCGDASVDLYPAALAGEIDALNAVVYETVNNGVYRAGFAASQAAYQDAVWKLFKTLDDLETRLARQRYLMGAAFTEADVRLFTTGVRFDLVYYTHFKCNVKHWWDYPNLDNWLRDIYQMPGIAETVDLDHIKRHYYFSQRWVNPSGIVAAGPSIDLRKAHDRHRFAQ</sequence>
<comment type="caution">
    <text evidence="5">The sequence shown here is derived from an EMBL/GenBank/DDBJ whole genome shotgun (WGS) entry which is preliminary data.</text>
</comment>
<evidence type="ECO:0000313" key="6">
    <source>
        <dbReference type="Proteomes" id="UP000032515"/>
    </source>
</evidence>
<dbReference type="InterPro" id="IPR036282">
    <property type="entry name" value="Glutathione-S-Trfase_C_sf"/>
</dbReference>
<feature type="binding site" evidence="2">
    <location>
        <begin position="135"/>
        <end position="136"/>
    </location>
    <ligand>
        <name>glutathione</name>
        <dbReference type="ChEBI" id="CHEBI:57925"/>
    </ligand>
</feature>
<dbReference type="Pfam" id="PF13410">
    <property type="entry name" value="GST_C_2"/>
    <property type="match status" value="1"/>
</dbReference>
<organism evidence="5 6">
    <name type="scientific">Rhodopseudomonas palustris</name>
    <dbReference type="NCBI Taxonomy" id="1076"/>
    <lineage>
        <taxon>Bacteria</taxon>
        <taxon>Pseudomonadati</taxon>
        <taxon>Pseudomonadota</taxon>
        <taxon>Alphaproteobacteria</taxon>
        <taxon>Hyphomicrobiales</taxon>
        <taxon>Nitrobacteraceae</taxon>
        <taxon>Rhodopseudomonas</taxon>
    </lineage>
</organism>
<feature type="active site" description="Proton donor/acceptor" evidence="1">
    <location>
        <position position="182"/>
    </location>
</feature>
<name>A0A0D7ET19_RHOPL</name>
<feature type="site" description="Lowers pKa of active site Cys" evidence="3">
    <location>
        <position position="240"/>
    </location>
</feature>
<dbReference type="GO" id="GO:0005737">
    <property type="term" value="C:cytoplasm"/>
    <property type="evidence" value="ECO:0007669"/>
    <property type="project" value="TreeGrafter"/>
</dbReference>
<gene>
    <name evidence="5" type="ORF">OO17_12600</name>
</gene>